<evidence type="ECO:0000313" key="2">
    <source>
        <dbReference type="Proteomes" id="UP001189624"/>
    </source>
</evidence>
<proteinExistence type="predicted"/>
<reference evidence="1" key="1">
    <citation type="submission" date="2023-10" db="EMBL/GenBank/DDBJ databases">
        <authorList>
            <person name="Domelevo Entfellner J.-B."/>
        </authorList>
    </citation>
    <scope>NUCLEOTIDE SEQUENCE</scope>
</reference>
<dbReference type="AlphaFoldDB" id="A0AA86TBV7"/>
<gene>
    <name evidence="1" type="ORF">AYBTSS11_LOCUS25563</name>
</gene>
<dbReference type="EMBL" id="OY731406">
    <property type="protein sequence ID" value="CAJ1973501.1"/>
    <property type="molecule type" value="Genomic_DNA"/>
</dbReference>
<dbReference type="Gramene" id="rna-AYBTSS11_LOCUS25563">
    <property type="protein sequence ID" value="CAJ1973501.1"/>
    <property type="gene ID" value="gene-AYBTSS11_LOCUS25563"/>
</dbReference>
<sequence length="80" mass="9126">MLGEEDIYATLECKMVLFVTSDIVCTRMLKVEEDSSSNGSLQDRNASILIVYTPHWIRVARYAQPVRARFTFAIISRNAI</sequence>
<name>A0AA86TBV7_9FABA</name>
<accession>A0AA86TBV7</accession>
<organism evidence="1 2">
    <name type="scientific">Sphenostylis stenocarpa</name>
    <dbReference type="NCBI Taxonomy" id="92480"/>
    <lineage>
        <taxon>Eukaryota</taxon>
        <taxon>Viridiplantae</taxon>
        <taxon>Streptophyta</taxon>
        <taxon>Embryophyta</taxon>
        <taxon>Tracheophyta</taxon>
        <taxon>Spermatophyta</taxon>
        <taxon>Magnoliopsida</taxon>
        <taxon>eudicotyledons</taxon>
        <taxon>Gunneridae</taxon>
        <taxon>Pentapetalae</taxon>
        <taxon>rosids</taxon>
        <taxon>fabids</taxon>
        <taxon>Fabales</taxon>
        <taxon>Fabaceae</taxon>
        <taxon>Papilionoideae</taxon>
        <taxon>50 kb inversion clade</taxon>
        <taxon>NPAAA clade</taxon>
        <taxon>indigoferoid/millettioid clade</taxon>
        <taxon>Phaseoleae</taxon>
        <taxon>Sphenostylis</taxon>
    </lineage>
</organism>
<dbReference type="Proteomes" id="UP001189624">
    <property type="component" value="Chromosome 9"/>
</dbReference>
<evidence type="ECO:0000313" key="1">
    <source>
        <dbReference type="EMBL" id="CAJ1973501.1"/>
    </source>
</evidence>
<protein>
    <submittedName>
        <fullName evidence="1">Uncharacterized protein</fullName>
    </submittedName>
</protein>
<keyword evidence="2" id="KW-1185">Reference proteome</keyword>